<accession>A0A8E6B3Q0</accession>
<name>A0A8E6B3Q0_9BACT</name>
<sequence>MHWISSWRTLGFALALSLATSGCGVPHYEVTGKVTYNGAPLAKSGGKIVFVGFNGDQAAADIAEDGTYKAPGVVAGPNQVAVYYPNPKASRDKSTKLKPGEYRTSIPPLLTPSSYADATKSGLGCQVAKNETFDVDIKGPKIP</sequence>
<reference evidence="2" key="1">
    <citation type="submission" date="2021-05" db="EMBL/GenBank/DDBJ databases">
        <title>Complete genome sequence of the cellulolytic planctomycete Telmatocola sphagniphila SP2T and characterization of the first cellulase from planctomycetes.</title>
        <authorList>
            <person name="Rakitin A.L."/>
            <person name="Beletsky A.V."/>
            <person name="Naumoff D.G."/>
            <person name="Kulichevskaya I.S."/>
            <person name="Mardanov A.V."/>
            <person name="Ravin N.V."/>
            <person name="Dedysh S.N."/>
        </authorList>
    </citation>
    <scope>NUCLEOTIDE SEQUENCE</scope>
    <source>
        <strain evidence="2">SP2T</strain>
    </source>
</reference>
<protein>
    <recommendedName>
        <fullName evidence="4">Carboxypeptidase regulatory-like domain-containing protein</fullName>
    </recommendedName>
</protein>
<feature type="compositionally biased region" description="Basic and acidic residues" evidence="1">
    <location>
        <begin position="89"/>
        <end position="101"/>
    </location>
</feature>
<dbReference type="AlphaFoldDB" id="A0A8E6B3Q0"/>
<proteinExistence type="predicted"/>
<dbReference type="RefSeq" id="WP_213494650.1">
    <property type="nucleotide sequence ID" value="NZ_CP074694.1"/>
</dbReference>
<feature type="region of interest" description="Disordered" evidence="1">
    <location>
        <begin position="85"/>
        <end position="105"/>
    </location>
</feature>
<evidence type="ECO:0000313" key="2">
    <source>
        <dbReference type="EMBL" id="QVL30767.1"/>
    </source>
</evidence>
<keyword evidence="3" id="KW-1185">Reference proteome</keyword>
<dbReference type="EMBL" id="CP074694">
    <property type="protein sequence ID" value="QVL30767.1"/>
    <property type="molecule type" value="Genomic_DNA"/>
</dbReference>
<dbReference type="KEGG" id="tsph:KIH39_18175"/>
<organism evidence="2 3">
    <name type="scientific">Telmatocola sphagniphila</name>
    <dbReference type="NCBI Taxonomy" id="1123043"/>
    <lineage>
        <taxon>Bacteria</taxon>
        <taxon>Pseudomonadati</taxon>
        <taxon>Planctomycetota</taxon>
        <taxon>Planctomycetia</taxon>
        <taxon>Gemmatales</taxon>
        <taxon>Gemmataceae</taxon>
    </lineage>
</organism>
<evidence type="ECO:0000313" key="3">
    <source>
        <dbReference type="Proteomes" id="UP000676194"/>
    </source>
</evidence>
<gene>
    <name evidence="2" type="ORF">KIH39_18175</name>
</gene>
<dbReference type="Proteomes" id="UP000676194">
    <property type="component" value="Chromosome"/>
</dbReference>
<evidence type="ECO:0008006" key="4">
    <source>
        <dbReference type="Google" id="ProtNLM"/>
    </source>
</evidence>
<evidence type="ECO:0000256" key="1">
    <source>
        <dbReference type="SAM" id="MobiDB-lite"/>
    </source>
</evidence>